<dbReference type="PANTHER" id="PTHR43673:SF3">
    <property type="entry name" value="NAD(P)H NITROREDUCTASE YODC-RELATED"/>
    <property type="match status" value="1"/>
</dbReference>
<dbReference type="EMBL" id="JAGGKI010000025">
    <property type="protein sequence ID" value="MBP1896495.1"/>
    <property type="molecule type" value="Genomic_DNA"/>
</dbReference>
<evidence type="ECO:0000256" key="1">
    <source>
        <dbReference type="ARBA" id="ARBA00007118"/>
    </source>
</evidence>
<protein>
    <submittedName>
        <fullName evidence="4">Nitroreductase</fullName>
    </submittedName>
</protein>
<gene>
    <name evidence="4" type="ORF">J2Z18_005626</name>
</gene>
<sequence length="216" mass="23918">MNVNLDSKQDFLTVAKERHAVKRYDRTYRMSEDEIKELLRIASQAPSAWNLQHWHFLVVTDQASKDILLGIANGQQQVVEASATVAILGDLQADRNAESIFEADVQAGRLSPEIKANLILQIQGAYTNKPNWARDQAFSNASLAAMQLMLAAKAMGLDSCPMSGFNPDKLIEAFAIPDRYVPVMLVAIGKAAEPARPSVRLPVEEKIHWNGFGFQV</sequence>
<name>A0ABS4FJZ0_9BACL</name>
<evidence type="ECO:0000313" key="4">
    <source>
        <dbReference type="EMBL" id="MBP1896495.1"/>
    </source>
</evidence>
<dbReference type="PANTHER" id="PTHR43673">
    <property type="entry name" value="NAD(P)H NITROREDUCTASE YDGI-RELATED"/>
    <property type="match status" value="1"/>
</dbReference>
<feature type="domain" description="Nitroreductase" evidence="3">
    <location>
        <begin position="16"/>
        <end position="190"/>
    </location>
</feature>
<proteinExistence type="inferred from homology"/>
<dbReference type="SUPFAM" id="SSF55469">
    <property type="entry name" value="FMN-dependent nitroreductase-like"/>
    <property type="match status" value="1"/>
</dbReference>
<dbReference type="Proteomes" id="UP000706926">
    <property type="component" value="Unassembled WGS sequence"/>
</dbReference>
<dbReference type="Gene3D" id="3.40.109.10">
    <property type="entry name" value="NADH Oxidase"/>
    <property type="match status" value="1"/>
</dbReference>
<keyword evidence="5" id="KW-1185">Reference proteome</keyword>
<dbReference type="RefSeq" id="WP_007131039.1">
    <property type="nucleotide sequence ID" value="NZ_BOSA01000006.1"/>
</dbReference>
<evidence type="ECO:0000259" key="3">
    <source>
        <dbReference type="Pfam" id="PF00881"/>
    </source>
</evidence>
<accession>A0ABS4FJZ0</accession>
<evidence type="ECO:0000313" key="5">
    <source>
        <dbReference type="Proteomes" id="UP000706926"/>
    </source>
</evidence>
<reference evidence="4 5" key="1">
    <citation type="submission" date="2021-03" db="EMBL/GenBank/DDBJ databases">
        <title>Genomic Encyclopedia of Type Strains, Phase IV (KMG-IV): sequencing the most valuable type-strain genomes for metagenomic binning, comparative biology and taxonomic classification.</title>
        <authorList>
            <person name="Goeker M."/>
        </authorList>
    </citation>
    <scope>NUCLEOTIDE SEQUENCE [LARGE SCALE GENOMIC DNA]</scope>
    <source>
        <strain evidence="4 5">DSM 15596</strain>
    </source>
</reference>
<comment type="caution">
    <text evidence="4">The sequence shown here is derived from an EMBL/GenBank/DDBJ whole genome shotgun (WGS) entry which is preliminary data.</text>
</comment>
<dbReference type="CDD" id="cd02137">
    <property type="entry name" value="MhqN-like"/>
    <property type="match status" value="1"/>
</dbReference>
<evidence type="ECO:0000256" key="2">
    <source>
        <dbReference type="ARBA" id="ARBA00023002"/>
    </source>
</evidence>
<dbReference type="InterPro" id="IPR000415">
    <property type="entry name" value="Nitroreductase-like"/>
</dbReference>
<keyword evidence="2" id="KW-0560">Oxidoreductase</keyword>
<organism evidence="4 5">
    <name type="scientific">Paenibacillus lactis</name>
    <dbReference type="NCBI Taxonomy" id="228574"/>
    <lineage>
        <taxon>Bacteria</taxon>
        <taxon>Bacillati</taxon>
        <taxon>Bacillota</taxon>
        <taxon>Bacilli</taxon>
        <taxon>Bacillales</taxon>
        <taxon>Paenibacillaceae</taxon>
        <taxon>Paenibacillus</taxon>
    </lineage>
</organism>
<dbReference type="Pfam" id="PF00881">
    <property type="entry name" value="Nitroreductase"/>
    <property type="match status" value="1"/>
</dbReference>
<dbReference type="InterPro" id="IPR029479">
    <property type="entry name" value="Nitroreductase"/>
</dbReference>
<comment type="similarity">
    <text evidence="1">Belongs to the nitroreductase family.</text>
</comment>
<dbReference type="GeneID" id="95407479"/>